<reference evidence="2 3" key="1">
    <citation type="submission" date="2016-05" db="EMBL/GenBank/DDBJ databases">
        <title>Genome sequencing of Vitellibacter soesokkakensis RSSK-12.</title>
        <authorList>
            <person name="Thevarajoo S."/>
            <person name="Selvaratnam C."/>
            <person name="Goh K.M."/>
            <person name="Chan K.-G."/>
            <person name="Chong C.S."/>
        </authorList>
    </citation>
    <scope>NUCLEOTIDE SEQUENCE [LARGE SCALE GENOMIC DNA]</scope>
    <source>
        <strain evidence="2 3">RSSK-12</strain>
    </source>
</reference>
<evidence type="ECO:0000259" key="1">
    <source>
        <dbReference type="Pfam" id="PF00535"/>
    </source>
</evidence>
<dbReference type="AlphaFoldDB" id="A0A1A9LE32"/>
<gene>
    <name evidence="2" type="ORF">A7A78_13025</name>
</gene>
<proteinExistence type="predicted"/>
<dbReference type="Proteomes" id="UP000077552">
    <property type="component" value="Unassembled WGS sequence"/>
</dbReference>
<protein>
    <recommendedName>
        <fullName evidence="1">Glycosyltransferase 2-like domain-containing protein</fullName>
    </recommendedName>
</protein>
<dbReference type="Gene3D" id="3.90.550.10">
    <property type="entry name" value="Spore Coat Polysaccharide Biosynthesis Protein SpsA, Chain A"/>
    <property type="match status" value="1"/>
</dbReference>
<evidence type="ECO:0000313" key="3">
    <source>
        <dbReference type="Proteomes" id="UP000077552"/>
    </source>
</evidence>
<organism evidence="2 3">
    <name type="scientific">Aequorivita soesokkakensis</name>
    <dbReference type="NCBI Taxonomy" id="1385699"/>
    <lineage>
        <taxon>Bacteria</taxon>
        <taxon>Pseudomonadati</taxon>
        <taxon>Bacteroidota</taxon>
        <taxon>Flavobacteriia</taxon>
        <taxon>Flavobacteriales</taxon>
        <taxon>Flavobacteriaceae</taxon>
        <taxon>Aequorivita</taxon>
    </lineage>
</organism>
<dbReference type="PANTHER" id="PTHR22916">
    <property type="entry name" value="GLYCOSYLTRANSFERASE"/>
    <property type="match status" value="1"/>
</dbReference>
<dbReference type="SUPFAM" id="SSF53448">
    <property type="entry name" value="Nucleotide-diphospho-sugar transferases"/>
    <property type="match status" value="1"/>
</dbReference>
<dbReference type="InterPro" id="IPR029044">
    <property type="entry name" value="Nucleotide-diphossugar_trans"/>
</dbReference>
<dbReference type="Pfam" id="PF00535">
    <property type="entry name" value="Glycos_transf_2"/>
    <property type="match status" value="1"/>
</dbReference>
<feature type="domain" description="Glycosyltransferase 2-like" evidence="1">
    <location>
        <begin position="9"/>
        <end position="143"/>
    </location>
</feature>
<accession>A0A1A9LE32</accession>
<sequence>MESGKTLLSICFITYNHERFVKDALKGFASQKVNFPIEIIIYDDFSTDATRDLLLKFKETSPFPVTLLFPDENKYSKGERIFPKTFEVAKGKYLALCEGDDYWIDPLKLQKQVDFLEAHEDYNICFHKVNIFNQETGEIITDTITRNTSETTDITELARGNYIHTASVVLRNNFKLPDWFRETFIGDWSMYMIMIADKKIKKFDEVMALYRVHDSSMWSSKPSEFIKVKTLKSVILVYENALLPEEVKGILHRRIHKKKKTFLQRFKKKVKKFIKRILNAE</sequence>
<name>A0A1A9LE32_9FLAO</name>
<keyword evidence="3" id="KW-1185">Reference proteome</keyword>
<dbReference type="InterPro" id="IPR001173">
    <property type="entry name" value="Glyco_trans_2-like"/>
</dbReference>
<dbReference type="RefSeq" id="WP_068762027.1">
    <property type="nucleotide sequence ID" value="NZ_LXIE01000022.1"/>
</dbReference>
<dbReference type="PANTHER" id="PTHR22916:SF3">
    <property type="entry name" value="UDP-GLCNAC:BETAGAL BETA-1,3-N-ACETYLGLUCOSAMINYLTRANSFERASE-LIKE PROTEIN 1"/>
    <property type="match status" value="1"/>
</dbReference>
<dbReference type="STRING" id="1385699.A7A78_13025"/>
<dbReference type="EMBL" id="LXIE01000022">
    <property type="protein sequence ID" value="OAD91216.1"/>
    <property type="molecule type" value="Genomic_DNA"/>
</dbReference>
<evidence type="ECO:0000313" key="2">
    <source>
        <dbReference type="EMBL" id="OAD91216.1"/>
    </source>
</evidence>
<dbReference type="OrthoDB" id="199095at2"/>
<dbReference type="GO" id="GO:0016758">
    <property type="term" value="F:hexosyltransferase activity"/>
    <property type="evidence" value="ECO:0007669"/>
    <property type="project" value="UniProtKB-ARBA"/>
</dbReference>
<comment type="caution">
    <text evidence="2">The sequence shown here is derived from an EMBL/GenBank/DDBJ whole genome shotgun (WGS) entry which is preliminary data.</text>
</comment>